<dbReference type="EMBL" id="JACIFH010000001">
    <property type="protein sequence ID" value="MBB4141497.1"/>
    <property type="molecule type" value="Genomic_DNA"/>
</dbReference>
<dbReference type="InterPro" id="IPR050097">
    <property type="entry name" value="Ferredoxin-NADP_redctase_2"/>
</dbReference>
<dbReference type="PRINTS" id="PR00368">
    <property type="entry name" value="FADPNR"/>
</dbReference>
<dbReference type="PANTHER" id="PTHR48105">
    <property type="entry name" value="THIOREDOXIN REDUCTASE 1-RELATED-RELATED"/>
    <property type="match status" value="1"/>
</dbReference>
<keyword evidence="6" id="KW-0808">Transferase</keyword>
<dbReference type="Pfam" id="PF07992">
    <property type="entry name" value="Pyr_redox_2"/>
    <property type="match status" value="1"/>
</dbReference>
<evidence type="ECO:0000259" key="4">
    <source>
        <dbReference type="Pfam" id="PF07992"/>
    </source>
</evidence>
<keyword evidence="6" id="KW-0489">Methyltransferase</keyword>
<comment type="caution">
    <text evidence="6">The sequence shown here is derived from an EMBL/GenBank/DDBJ whole genome shotgun (WGS) entry which is preliminary data.</text>
</comment>
<dbReference type="Pfam" id="PF13649">
    <property type="entry name" value="Methyltransf_25"/>
    <property type="match status" value="1"/>
</dbReference>
<reference evidence="6 7" key="1">
    <citation type="submission" date="2020-08" db="EMBL/GenBank/DDBJ databases">
        <title>Sequencing the genomes of 1000 actinobacteria strains.</title>
        <authorList>
            <person name="Klenk H.-P."/>
        </authorList>
    </citation>
    <scope>NUCLEOTIDE SEQUENCE [LARGE SCALE GENOMIC DNA]</scope>
    <source>
        <strain evidence="6 7">DSM 19600</strain>
    </source>
</reference>
<keyword evidence="7" id="KW-1185">Reference proteome</keyword>
<evidence type="ECO:0000256" key="1">
    <source>
        <dbReference type="ARBA" id="ARBA00022630"/>
    </source>
</evidence>
<evidence type="ECO:0000259" key="5">
    <source>
        <dbReference type="Pfam" id="PF13649"/>
    </source>
</evidence>
<evidence type="ECO:0000313" key="6">
    <source>
        <dbReference type="EMBL" id="MBB4141497.1"/>
    </source>
</evidence>
<sequence>MGHTSWDAIIIGGGVAGLSAAQMLGRARRRTLVIDAGNPRNRFTDHMHGVLGHDGIDPQKLLARGRAEAAAYGVVIEPGEVAGVDDQGESMRVRRADGAVDVTRTVVVTTGIGDELPDIPGLAAQWGRGVLHCPYCHGWEVTGRALGVLATSPSSIHQIELVRQWSGDVVAFTAEAGTLEPDVAERLSARGIRAVEAPVVEVVTHDERLVAVRTADGSVHEIDALFTAPVPRLDDGFLAGLDLARAEGAIVVDARGATSHPRVFAAGNVTAPYGNVPLSMGAGSMAGAGANAVLVGEDGARAVAAERRNAHWEAHYATEEKVWSGRVNATFAGVAESLTSGTSTGTALEVGSGEGADAVWLAERGWQVTGLDVSATAVRRATEAARARGLGEDRVVFLACDAAAALPEGPFDLVTASFLHSWEPDFPRIEILRAASARVAPGGALLVISHAAPPPWAREMAHEHPAMLSPAEELALLAPDPREWTVEIAEVRSRAATSPDGEPAHLDDGLLLLRRTPAA</sequence>
<keyword evidence="2" id="KW-0560">Oxidoreductase</keyword>
<dbReference type="SUPFAM" id="SSF53335">
    <property type="entry name" value="S-adenosyl-L-methionine-dependent methyltransferases"/>
    <property type="match status" value="1"/>
</dbReference>
<dbReference type="InterPro" id="IPR029063">
    <property type="entry name" value="SAM-dependent_MTases_sf"/>
</dbReference>
<dbReference type="AlphaFoldDB" id="A0AA40VP52"/>
<dbReference type="RefSeq" id="WP_183500970.1">
    <property type="nucleotide sequence ID" value="NZ_BAABCO010000003.1"/>
</dbReference>
<feature type="domain" description="Methyltransferase" evidence="5">
    <location>
        <begin position="348"/>
        <end position="443"/>
    </location>
</feature>
<protein>
    <submittedName>
        <fullName evidence="6">Thioredoxin reductase/SAM-dependent methyltransferase</fullName>
    </submittedName>
</protein>
<dbReference type="InterPro" id="IPR041698">
    <property type="entry name" value="Methyltransf_25"/>
</dbReference>
<dbReference type="PRINTS" id="PR00469">
    <property type="entry name" value="PNDRDTASEII"/>
</dbReference>
<evidence type="ECO:0000256" key="3">
    <source>
        <dbReference type="ARBA" id="ARBA00048132"/>
    </source>
</evidence>
<gene>
    <name evidence="6" type="ORF">BKA10_003291</name>
</gene>
<organism evidence="6 7">
    <name type="scientific">Microbacterium invictum</name>
    <dbReference type="NCBI Taxonomy" id="515415"/>
    <lineage>
        <taxon>Bacteria</taxon>
        <taxon>Bacillati</taxon>
        <taxon>Actinomycetota</taxon>
        <taxon>Actinomycetes</taxon>
        <taxon>Micrococcales</taxon>
        <taxon>Microbacteriaceae</taxon>
        <taxon>Microbacterium</taxon>
    </lineage>
</organism>
<proteinExistence type="predicted"/>
<comment type="catalytic activity">
    <reaction evidence="3">
        <text>[thioredoxin]-dithiol + NADP(+) = [thioredoxin]-disulfide + NADPH + H(+)</text>
        <dbReference type="Rhea" id="RHEA:20345"/>
        <dbReference type="Rhea" id="RHEA-COMP:10698"/>
        <dbReference type="Rhea" id="RHEA-COMP:10700"/>
        <dbReference type="ChEBI" id="CHEBI:15378"/>
        <dbReference type="ChEBI" id="CHEBI:29950"/>
        <dbReference type="ChEBI" id="CHEBI:50058"/>
        <dbReference type="ChEBI" id="CHEBI:57783"/>
        <dbReference type="ChEBI" id="CHEBI:58349"/>
        <dbReference type="EC" id="1.8.1.9"/>
    </reaction>
</comment>
<keyword evidence="1" id="KW-0285">Flavoprotein</keyword>
<dbReference type="InterPro" id="IPR036188">
    <property type="entry name" value="FAD/NAD-bd_sf"/>
</dbReference>
<accession>A0AA40VP52</accession>
<evidence type="ECO:0000313" key="7">
    <source>
        <dbReference type="Proteomes" id="UP000549113"/>
    </source>
</evidence>
<name>A0AA40VP52_9MICO</name>
<dbReference type="InterPro" id="IPR023753">
    <property type="entry name" value="FAD/NAD-binding_dom"/>
</dbReference>
<dbReference type="CDD" id="cd02440">
    <property type="entry name" value="AdoMet_MTases"/>
    <property type="match status" value="1"/>
</dbReference>
<feature type="domain" description="FAD/NAD(P)-binding" evidence="4">
    <location>
        <begin position="7"/>
        <end position="273"/>
    </location>
</feature>
<dbReference type="GO" id="GO:0032259">
    <property type="term" value="P:methylation"/>
    <property type="evidence" value="ECO:0007669"/>
    <property type="project" value="UniProtKB-KW"/>
</dbReference>
<evidence type="ECO:0000256" key="2">
    <source>
        <dbReference type="ARBA" id="ARBA00023002"/>
    </source>
</evidence>
<dbReference type="Gene3D" id="3.40.50.150">
    <property type="entry name" value="Vaccinia Virus protein VP39"/>
    <property type="match status" value="1"/>
</dbReference>
<dbReference type="GO" id="GO:0004791">
    <property type="term" value="F:thioredoxin-disulfide reductase (NADPH) activity"/>
    <property type="evidence" value="ECO:0007669"/>
    <property type="project" value="UniProtKB-EC"/>
</dbReference>
<dbReference type="GO" id="GO:0008168">
    <property type="term" value="F:methyltransferase activity"/>
    <property type="evidence" value="ECO:0007669"/>
    <property type="project" value="UniProtKB-KW"/>
</dbReference>
<dbReference type="Proteomes" id="UP000549113">
    <property type="component" value="Unassembled WGS sequence"/>
</dbReference>
<dbReference type="Gene3D" id="3.50.50.60">
    <property type="entry name" value="FAD/NAD(P)-binding domain"/>
    <property type="match status" value="2"/>
</dbReference>
<dbReference type="SUPFAM" id="SSF51905">
    <property type="entry name" value="FAD/NAD(P)-binding domain"/>
    <property type="match status" value="1"/>
</dbReference>